<evidence type="ECO:0000256" key="7">
    <source>
        <dbReference type="PROSITE-ProRule" id="PRU00464"/>
    </source>
</evidence>
<feature type="short sequence motif" description="Histidine triad motif" evidence="4 7">
    <location>
        <begin position="94"/>
        <end position="98"/>
    </location>
</feature>
<feature type="binding site" evidence="5">
    <location>
        <position position="27"/>
    </location>
    <ligand>
        <name>substrate</name>
    </ligand>
</feature>
<dbReference type="InterPro" id="IPR039383">
    <property type="entry name" value="FHIT"/>
</dbReference>
<feature type="binding site" evidence="5">
    <location>
        <position position="83"/>
    </location>
    <ligand>
        <name>substrate</name>
    </ligand>
</feature>
<keyword evidence="1" id="KW-0547">Nucleotide-binding</keyword>
<evidence type="ECO:0000313" key="10">
    <source>
        <dbReference type="EMBL" id="PAV22843.1"/>
    </source>
</evidence>
<dbReference type="PROSITE" id="PS00892">
    <property type="entry name" value="HIT_1"/>
    <property type="match status" value="1"/>
</dbReference>
<name>A0A286UTB2_9AGAM</name>
<accession>A0A286UTB2</accession>
<feature type="binding site" evidence="5">
    <location>
        <position position="98"/>
    </location>
    <ligand>
        <name>substrate</name>
    </ligand>
</feature>
<dbReference type="OrthoDB" id="680339at2759"/>
<dbReference type="AlphaFoldDB" id="A0A286UTB2"/>
<dbReference type="InParanoid" id="A0A286UTB2"/>
<evidence type="ECO:0000256" key="8">
    <source>
        <dbReference type="SAM" id="MobiDB-lite"/>
    </source>
</evidence>
<evidence type="ECO:0000256" key="3">
    <source>
        <dbReference type="PIRSR" id="PIRSR601310-1"/>
    </source>
</evidence>
<evidence type="ECO:0000256" key="6">
    <source>
        <dbReference type="PIRSR" id="PIRSR639383-3"/>
    </source>
</evidence>
<dbReference type="PANTHER" id="PTHR46243:SF1">
    <property type="entry name" value="BIS(5'-ADENOSYL)-TRIPHOSPHATASE"/>
    <property type="match status" value="1"/>
</dbReference>
<feature type="binding site" evidence="5">
    <location>
        <begin position="89"/>
        <end position="92"/>
    </location>
    <ligand>
        <name>substrate</name>
    </ligand>
</feature>
<dbReference type="PRINTS" id="PR00332">
    <property type="entry name" value="HISTRIAD"/>
</dbReference>
<comment type="caution">
    <text evidence="10">The sequence shown here is derived from an EMBL/GenBank/DDBJ whole genome shotgun (WGS) entry which is preliminary data.</text>
</comment>
<dbReference type="Gene3D" id="3.30.428.10">
    <property type="entry name" value="HIT-like"/>
    <property type="match status" value="1"/>
</dbReference>
<evidence type="ECO:0000256" key="5">
    <source>
        <dbReference type="PIRSR" id="PIRSR639383-2"/>
    </source>
</evidence>
<feature type="active site" description="Tele-AMP-histidine intermediate" evidence="3">
    <location>
        <position position="96"/>
    </location>
</feature>
<organism evidence="10 11">
    <name type="scientific">Pyrrhoderma noxium</name>
    <dbReference type="NCBI Taxonomy" id="2282107"/>
    <lineage>
        <taxon>Eukaryota</taxon>
        <taxon>Fungi</taxon>
        <taxon>Dikarya</taxon>
        <taxon>Basidiomycota</taxon>
        <taxon>Agaricomycotina</taxon>
        <taxon>Agaricomycetes</taxon>
        <taxon>Hymenochaetales</taxon>
        <taxon>Hymenochaetaceae</taxon>
        <taxon>Pyrrhoderma</taxon>
    </lineage>
</organism>
<feature type="domain" description="HIT" evidence="9">
    <location>
        <begin position="2"/>
        <end position="112"/>
    </location>
</feature>
<dbReference type="PANTHER" id="PTHR46243">
    <property type="entry name" value="BIS(5'-ADENOSYL)-TRIPHOSPHATASE"/>
    <property type="match status" value="1"/>
</dbReference>
<evidence type="ECO:0000313" key="11">
    <source>
        <dbReference type="Proteomes" id="UP000217199"/>
    </source>
</evidence>
<dbReference type="CDD" id="cd01275">
    <property type="entry name" value="FHIT"/>
    <property type="match status" value="1"/>
</dbReference>
<dbReference type="Proteomes" id="UP000217199">
    <property type="component" value="Unassembled WGS sequence"/>
</dbReference>
<dbReference type="EMBL" id="NBII01000002">
    <property type="protein sequence ID" value="PAV22843.1"/>
    <property type="molecule type" value="Genomic_DNA"/>
</dbReference>
<feature type="compositionally biased region" description="Basic and acidic residues" evidence="8">
    <location>
        <begin position="147"/>
        <end position="164"/>
    </location>
</feature>
<feature type="region of interest" description="Disordered" evidence="8">
    <location>
        <begin position="139"/>
        <end position="164"/>
    </location>
</feature>
<keyword evidence="11" id="KW-1185">Reference proteome</keyword>
<dbReference type="GO" id="GO:0000166">
    <property type="term" value="F:nucleotide binding"/>
    <property type="evidence" value="ECO:0007669"/>
    <property type="project" value="UniProtKB-KW"/>
</dbReference>
<proteinExistence type="predicted"/>
<gene>
    <name evidence="10" type="ORF">PNOK_0280000</name>
</gene>
<dbReference type="InterPro" id="IPR036265">
    <property type="entry name" value="HIT-like_sf"/>
</dbReference>
<dbReference type="InterPro" id="IPR051884">
    <property type="entry name" value="Bis(5'-adenosyl)-TPase_reg"/>
</dbReference>
<dbReference type="FunCoup" id="A0A286UTB2">
    <property type="interactions" value="74"/>
</dbReference>
<dbReference type="InterPro" id="IPR001310">
    <property type="entry name" value="Histidine_triad_HIT"/>
</dbReference>
<dbReference type="InterPro" id="IPR019808">
    <property type="entry name" value="Histidine_triad_CS"/>
</dbReference>
<dbReference type="STRING" id="2282107.A0A286UTB2"/>
<reference evidence="10 11" key="1">
    <citation type="journal article" date="2017" name="Mol. Ecol.">
        <title>Comparative and population genomic landscape of Phellinus noxius: A hypervariable fungus causing root rot in trees.</title>
        <authorList>
            <person name="Chung C.L."/>
            <person name="Lee T.J."/>
            <person name="Akiba M."/>
            <person name="Lee H.H."/>
            <person name="Kuo T.H."/>
            <person name="Liu D."/>
            <person name="Ke H.M."/>
            <person name="Yokoi T."/>
            <person name="Roa M.B."/>
            <person name="Lu M.J."/>
            <person name="Chang Y.Y."/>
            <person name="Ann P.J."/>
            <person name="Tsai J.N."/>
            <person name="Chen C.Y."/>
            <person name="Tzean S.S."/>
            <person name="Ota Y."/>
            <person name="Hattori T."/>
            <person name="Sahashi N."/>
            <person name="Liou R.F."/>
            <person name="Kikuchi T."/>
            <person name="Tsai I.J."/>
        </authorList>
    </citation>
    <scope>NUCLEOTIDE SEQUENCE [LARGE SCALE GENOMIC DNA]</scope>
    <source>
        <strain evidence="10 11">FFPRI411160</strain>
    </source>
</reference>
<evidence type="ECO:0000256" key="4">
    <source>
        <dbReference type="PIRSR" id="PIRSR601310-3"/>
    </source>
</evidence>
<feature type="site" description="Important for induction of apoptosis" evidence="6">
    <location>
        <position position="119"/>
    </location>
</feature>
<sequence>MSKLLFSTIEVTRQAFYRTAHAYAIVNLKPIVPGHVLVIPTRVVPRLADLSPAEVAALFTSVQHVGRVVERVYGADSLTIACQDGKAAGQSVPHVHVHVLPRKAPGKGDTFEKNNDEVYPALEDAEHKLPSHLRSVEQETVLSKTSAEAEAKAGEDRVNRLKVDADDARPPRTLEDMIKEADWLRGFFESEGQESVGVDSTS</sequence>
<dbReference type="PROSITE" id="PS51084">
    <property type="entry name" value="HIT_2"/>
    <property type="match status" value="1"/>
</dbReference>
<keyword evidence="2 10" id="KW-0378">Hydrolase</keyword>
<dbReference type="InterPro" id="IPR011146">
    <property type="entry name" value="HIT-like"/>
</dbReference>
<dbReference type="Pfam" id="PF01230">
    <property type="entry name" value="HIT"/>
    <property type="match status" value="1"/>
</dbReference>
<evidence type="ECO:0000256" key="2">
    <source>
        <dbReference type="ARBA" id="ARBA00022801"/>
    </source>
</evidence>
<dbReference type="GO" id="GO:0016787">
    <property type="term" value="F:hydrolase activity"/>
    <property type="evidence" value="ECO:0007669"/>
    <property type="project" value="UniProtKB-KW"/>
</dbReference>
<dbReference type="SUPFAM" id="SSF54197">
    <property type="entry name" value="HIT-like"/>
    <property type="match status" value="1"/>
</dbReference>
<evidence type="ECO:0000256" key="1">
    <source>
        <dbReference type="ARBA" id="ARBA00022741"/>
    </source>
</evidence>
<evidence type="ECO:0000259" key="9">
    <source>
        <dbReference type="PROSITE" id="PS51084"/>
    </source>
</evidence>
<protein>
    <submittedName>
        <fullName evidence="10">Diadenosine 5, 5-P1,P4-tetraphosphate asymmetrical hydrolase</fullName>
    </submittedName>
</protein>